<proteinExistence type="predicted"/>
<sequence>MHVLSRKVEQHWSRNLDVSGPMKNWTDYLNMYWQLMDCFRSVESLTKHLDPIGAVVVLCLENGHVALLATPAGRHGRNGAVARGPHQTGAGHPLIFI</sequence>
<evidence type="ECO:0000313" key="2">
    <source>
        <dbReference type="Proteomes" id="UP000299102"/>
    </source>
</evidence>
<dbReference type="Proteomes" id="UP000299102">
    <property type="component" value="Unassembled WGS sequence"/>
</dbReference>
<dbReference type="EMBL" id="BGZK01000524">
    <property type="protein sequence ID" value="GBP48427.1"/>
    <property type="molecule type" value="Genomic_DNA"/>
</dbReference>
<evidence type="ECO:0000313" key="1">
    <source>
        <dbReference type="EMBL" id="GBP48427.1"/>
    </source>
</evidence>
<dbReference type="AlphaFoldDB" id="A0A4C1WE38"/>
<protein>
    <submittedName>
        <fullName evidence="1">Uncharacterized protein</fullName>
    </submittedName>
</protein>
<comment type="caution">
    <text evidence="1">The sequence shown here is derived from an EMBL/GenBank/DDBJ whole genome shotgun (WGS) entry which is preliminary data.</text>
</comment>
<dbReference type="OrthoDB" id="7477935at2759"/>
<name>A0A4C1WE38_EUMVA</name>
<reference evidence="1 2" key="1">
    <citation type="journal article" date="2019" name="Commun. Biol.">
        <title>The bagworm genome reveals a unique fibroin gene that provides high tensile strength.</title>
        <authorList>
            <person name="Kono N."/>
            <person name="Nakamura H."/>
            <person name="Ohtoshi R."/>
            <person name="Tomita M."/>
            <person name="Numata K."/>
            <person name="Arakawa K."/>
        </authorList>
    </citation>
    <scope>NUCLEOTIDE SEQUENCE [LARGE SCALE GENOMIC DNA]</scope>
</reference>
<organism evidence="1 2">
    <name type="scientific">Eumeta variegata</name>
    <name type="common">Bagworm moth</name>
    <name type="synonym">Eumeta japonica</name>
    <dbReference type="NCBI Taxonomy" id="151549"/>
    <lineage>
        <taxon>Eukaryota</taxon>
        <taxon>Metazoa</taxon>
        <taxon>Ecdysozoa</taxon>
        <taxon>Arthropoda</taxon>
        <taxon>Hexapoda</taxon>
        <taxon>Insecta</taxon>
        <taxon>Pterygota</taxon>
        <taxon>Neoptera</taxon>
        <taxon>Endopterygota</taxon>
        <taxon>Lepidoptera</taxon>
        <taxon>Glossata</taxon>
        <taxon>Ditrysia</taxon>
        <taxon>Tineoidea</taxon>
        <taxon>Psychidae</taxon>
        <taxon>Oiketicinae</taxon>
        <taxon>Eumeta</taxon>
    </lineage>
</organism>
<accession>A0A4C1WE38</accession>
<keyword evidence="2" id="KW-1185">Reference proteome</keyword>
<gene>
    <name evidence="1" type="ORF">EVAR_32828_1</name>
</gene>